<keyword evidence="6" id="KW-1185">Reference proteome</keyword>
<dbReference type="InterPro" id="IPR036390">
    <property type="entry name" value="WH_DNA-bd_sf"/>
</dbReference>
<dbReference type="Proteomes" id="UP001149140">
    <property type="component" value="Unassembled WGS sequence"/>
</dbReference>
<comment type="caution">
    <text evidence="5">The sequence shown here is derived from an EMBL/GenBank/DDBJ whole genome shotgun (WGS) entry which is preliminary data.</text>
</comment>
<keyword evidence="3" id="KW-0804">Transcription</keyword>
<dbReference type="PANTHER" id="PTHR33204:SF18">
    <property type="entry name" value="TRANSCRIPTIONAL REGULATORY PROTEIN"/>
    <property type="match status" value="1"/>
</dbReference>
<proteinExistence type="predicted"/>
<dbReference type="AlphaFoldDB" id="A0A9X3N1E8"/>
<dbReference type="EMBL" id="JAPDOD010000048">
    <property type="protein sequence ID" value="MDA0165551.1"/>
    <property type="molecule type" value="Genomic_DNA"/>
</dbReference>
<dbReference type="InterPro" id="IPR002577">
    <property type="entry name" value="HTH_HxlR"/>
</dbReference>
<dbReference type="SUPFAM" id="SSF46785">
    <property type="entry name" value="Winged helix' DNA-binding domain"/>
    <property type="match status" value="1"/>
</dbReference>
<evidence type="ECO:0000256" key="3">
    <source>
        <dbReference type="ARBA" id="ARBA00023163"/>
    </source>
</evidence>
<organism evidence="5 6">
    <name type="scientific">Solirubrobacter ginsenosidimutans</name>
    <dbReference type="NCBI Taxonomy" id="490573"/>
    <lineage>
        <taxon>Bacteria</taxon>
        <taxon>Bacillati</taxon>
        <taxon>Actinomycetota</taxon>
        <taxon>Thermoleophilia</taxon>
        <taxon>Solirubrobacterales</taxon>
        <taxon>Solirubrobacteraceae</taxon>
        <taxon>Solirubrobacter</taxon>
    </lineage>
</organism>
<keyword evidence="2" id="KW-0238">DNA-binding</keyword>
<dbReference type="PROSITE" id="PS51118">
    <property type="entry name" value="HTH_HXLR"/>
    <property type="match status" value="1"/>
</dbReference>
<evidence type="ECO:0000313" key="6">
    <source>
        <dbReference type="Proteomes" id="UP001149140"/>
    </source>
</evidence>
<dbReference type="Gene3D" id="1.10.10.10">
    <property type="entry name" value="Winged helix-like DNA-binding domain superfamily/Winged helix DNA-binding domain"/>
    <property type="match status" value="1"/>
</dbReference>
<evidence type="ECO:0000256" key="1">
    <source>
        <dbReference type="ARBA" id="ARBA00023015"/>
    </source>
</evidence>
<dbReference type="GO" id="GO:0003677">
    <property type="term" value="F:DNA binding"/>
    <property type="evidence" value="ECO:0007669"/>
    <property type="project" value="UniProtKB-KW"/>
</dbReference>
<name>A0A9X3N1E8_9ACTN</name>
<dbReference type="Pfam" id="PF01638">
    <property type="entry name" value="HxlR"/>
    <property type="match status" value="1"/>
</dbReference>
<evidence type="ECO:0000313" key="5">
    <source>
        <dbReference type="EMBL" id="MDA0165551.1"/>
    </source>
</evidence>
<sequence length="152" mass="17292">MYELDRPMTCSIGRAMEILGERWTFLILRESFYGVRRFSDIQRNLGIARNILSTRLQTLVGAGILVRVLYQAEPERYEYRLSEAGKDLYPAIVTLMRWGDRHLSGELGPPVVLRHNPCGHAAEPLLVCSHCREELDPHEVTPERADSDVATA</sequence>
<keyword evidence="1" id="KW-0805">Transcription regulation</keyword>
<reference evidence="5" key="1">
    <citation type="submission" date="2022-10" db="EMBL/GenBank/DDBJ databases">
        <title>The WGS of Solirubrobacter ginsenosidimutans DSM 21036.</title>
        <authorList>
            <person name="Jiang Z."/>
        </authorList>
    </citation>
    <scope>NUCLEOTIDE SEQUENCE</scope>
    <source>
        <strain evidence="5">DSM 21036</strain>
    </source>
</reference>
<evidence type="ECO:0000256" key="2">
    <source>
        <dbReference type="ARBA" id="ARBA00023125"/>
    </source>
</evidence>
<gene>
    <name evidence="5" type="ORF">OM076_35105</name>
</gene>
<feature type="domain" description="HTH hxlR-type" evidence="4">
    <location>
        <begin position="10"/>
        <end position="107"/>
    </location>
</feature>
<dbReference type="InterPro" id="IPR036388">
    <property type="entry name" value="WH-like_DNA-bd_sf"/>
</dbReference>
<accession>A0A9X3N1E8</accession>
<dbReference type="PANTHER" id="PTHR33204">
    <property type="entry name" value="TRANSCRIPTIONAL REGULATOR, MARR FAMILY"/>
    <property type="match status" value="1"/>
</dbReference>
<dbReference type="RefSeq" id="WP_270044811.1">
    <property type="nucleotide sequence ID" value="NZ_JAPDOD010000048.1"/>
</dbReference>
<evidence type="ECO:0000259" key="4">
    <source>
        <dbReference type="PROSITE" id="PS51118"/>
    </source>
</evidence>
<protein>
    <submittedName>
        <fullName evidence="5">Helix-turn-helix transcriptional regulator</fullName>
    </submittedName>
</protein>